<evidence type="ECO:0000313" key="3">
    <source>
        <dbReference type="Proteomes" id="UP001501532"/>
    </source>
</evidence>
<keyword evidence="3" id="KW-1185">Reference proteome</keyword>
<evidence type="ECO:0000313" key="2">
    <source>
        <dbReference type="EMBL" id="GAA3048717.1"/>
    </source>
</evidence>
<comment type="caution">
    <text evidence="2">The sequence shown here is derived from an EMBL/GenBank/DDBJ whole genome shotgun (WGS) entry which is preliminary data.</text>
</comment>
<dbReference type="EMBL" id="BAAAUF010000026">
    <property type="protein sequence ID" value="GAA3048717.1"/>
    <property type="molecule type" value="Genomic_DNA"/>
</dbReference>
<name>A0ABP6LKL6_9ACTN</name>
<dbReference type="Proteomes" id="UP001501532">
    <property type="component" value="Unassembled WGS sequence"/>
</dbReference>
<organism evidence="2 3">
    <name type="scientific">Streptomyces glomeratus</name>
    <dbReference type="NCBI Taxonomy" id="284452"/>
    <lineage>
        <taxon>Bacteria</taxon>
        <taxon>Bacillati</taxon>
        <taxon>Actinomycetota</taxon>
        <taxon>Actinomycetes</taxon>
        <taxon>Kitasatosporales</taxon>
        <taxon>Streptomycetaceae</taxon>
        <taxon>Streptomyces</taxon>
    </lineage>
</organism>
<accession>A0ABP6LKL6</accession>
<reference evidence="3" key="1">
    <citation type="journal article" date="2019" name="Int. J. Syst. Evol. Microbiol.">
        <title>The Global Catalogue of Microorganisms (GCM) 10K type strain sequencing project: providing services to taxonomists for standard genome sequencing and annotation.</title>
        <authorList>
            <consortium name="The Broad Institute Genomics Platform"/>
            <consortium name="The Broad Institute Genome Sequencing Center for Infectious Disease"/>
            <person name="Wu L."/>
            <person name="Ma J."/>
        </authorList>
    </citation>
    <scope>NUCLEOTIDE SEQUENCE [LARGE SCALE GENOMIC DNA]</scope>
    <source>
        <strain evidence="3">JCM 9091</strain>
    </source>
</reference>
<sequence length="126" mass="13675">MSRPLNHMLITVKNTGSRPCDLTYFPYLRFDEMQWAPGAFEESRPQAVITLAPGESGYAGVRLSAADSSGENGTKGHSLTVIFQGRTPRSDAGPTASVRLPAKGVYYDSKLTATYWQSSAADALTW</sequence>
<gene>
    <name evidence="2" type="ORF">GCM10010448_34740</name>
</gene>
<evidence type="ECO:0000259" key="1">
    <source>
        <dbReference type="Pfam" id="PF14016"/>
    </source>
</evidence>
<proteinExistence type="predicted"/>
<feature type="domain" description="DUF4232" evidence="1">
    <location>
        <begin position="4"/>
        <end position="117"/>
    </location>
</feature>
<dbReference type="Pfam" id="PF14016">
    <property type="entry name" value="DUF4232"/>
    <property type="match status" value="1"/>
</dbReference>
<dbReference type="InterPro" id="IPR025326">
    <property type="entry name" value="DUF4232"/>
</dbReference>
<protein>
    <recommendedName>
        <fullName evidence="1">DUF4232 domain-containing protein</fullName>
    </recommendedName>
</protein>